<name>A0AAN6VW08_9PEZI</name>
<dbReference type="AlphaFoldDB" id="A0AAN6VW08"/>
<evidence type="ECO:0000256" key="1">
    <source>
        <dbReference type="SAM" id="SignalP"/>
    </source>
</evidence>
<dbReference type="Proteomes" id="UP001302745">
    <property type="component" value="Unassembled WGS sequence"/>
</dbReference>
<keyword evidence="1" id="KW-0732">Signal</keyword>
<comment type="caution">
    <text evidence="2">The sequence shown here is derived from an EMBL/GenBank/DDBJ whole genome shotgun (WGS) entry which is preliminary data.</text>
</comment>
<dbReference type="EMBL" id="MU856839">
    <property type="protein sequence ID" value="KAK4158404.1"/>
    <property type="molecule type" value="Genomic_DNA"/>
</dbReference>
<feature type="signal peptide" evidence="1">
    <location>
        <begin position="1"/>
        <end position="20"/>
    </location>
</feature>
<evidence type="ECO:0000313" key="3">
    <source>
        <dbReference type="Proteomes" id="UP001302745"/>
    </source>
</evidence>
<evidence type="ECO:0000313" key="2">
    <source>
        <dbReference type="EMBL" id="KAK4158404.1"/>
    </source>
</evidence>
<keyword evidence="3" id="KW-1185">Reference proteome</keyword>
<proteinExistence type="predicted"/>
<reference evidence="2" key="2">
    <citation type="submission" date="2023-05" db="EMBL/GenBank/DDBJ databases">
        <authorList>
            <consortium name="Lawrence Berkeley National Laboratory"/>
            <person name="Steindorff A."/>
            <person name="Hensen N."/>
            <person name="Bonometti L."/>
            <person name="Westerberg I."/>
            <person name="Brannstrom I.O."/>
            <person name="Guillou S."/>
            <person name="Cros-Aarteil S."/>
            <person name="Calhoun S."/>
            <person name="Haridas S."/>
            <person name="Kuo A."/>
            <person name="Mondo S."/>
            <person name="Pangilinan J."/>
            <person name="Riley R."/>
            <person name="Labutti K."/>
            <person name="Andreopoulos B."/>
            <person name="Lipzen A."/>
            <person name="Chen C."/>
            <person name="Yanf M."/>
            <person name="Daum C."/>
            <person name="Ng V."/>
            <person name="Clum A."/>
            <person name="Ohm R."/>
            <person name="Martin F."/>
            <person name="Silar P."/>
            <person name="Natvig D."/>
            <person name="Lalanne C."/>
            <person name="Gautier V."/>
            <person name="Ament-Velasquez S.L."/>
            <person name="Kruys A."/>
            <person name="Hutchinson M.I."/>
            <person name="Powell A.J."/>
            <person name="Barry K."/>
            <person name="Miller A.N."/>
            <person name="Grigoriev I.V."/>
            <person name="Debuchy R."/>
            <person name="Gladieux P."/>
            <person name="Thoren M.H."/>
            <person name="Johannesson H."/>
        </authorList>
    </citation>
    <scope>NUCLEOTIDE SEQUENCE</scope>
    <source>
        <strain evidence="2">CBS 538.74</strain>
    </source>
</reference>
<gene>
    <name evidence="2" type="ORF">C8A00DRAFT_28684</name>
</gene>
<reference evidence="2" key="1">
    <citation type="journal article" date="2023" name="Mol. Phylogenet. Evol.">
        <title>Genome-scale phylogeny and comparative genomics of the fungal order Sordariales.</title>
        <authorList>
            <person name="Hensen N."/>
            <person name="Bonometti L."/>
            <person name="Westerberg I."/>
            <person name="Brannstrom I.O."/>
            <person name="Guillou S."/>
            <person name="Cros-Aarteil S."/>
            <person name="Calhoun S."/>
            <person name="Haridas S."/>
            <person name="Kuo A."/>
            <person name="Mondo S."/>
            <person name="Pangilinan J."/>
            <person name="Riley R."/>
            <person name="LaButti K."/>
            <person name="Andreopoulos B."/>
            <person name="Lipzen A."/>
            <person name="Chen C."/>
            <person name="Yan M."/>
            <person name="Daum C."/>
            <person name="Ng V."/>
            <person name="Clum A."/>
            <person name="Steindorff A."/>
            <person name="Ohm R.A."/>
            <person name="Martin F."/>
            <person name="Silar P."/>
            <person name="Natvig D.O."/>
            <person name="Lalanne C."/>
            <person name="Gautier V."/>
            <person name="Ament-Velasquez S.L."/>
            <person name="Kruys A."/>
            <person name="Hutchinson M.I."/>
            <person name="Powell A.J."/>
            <person name="Barry K."/>
            <person name="Miller A.N."/>
            <person name="Grigoriev I.V."/>
            <person name="Debuchy R."/>
            <person name="Gladieux P."/>
            <person name="Hiltunen Thoren M."/>
            <person name="Johannesson H."/>
        </authorList>
    </citation>
    <scope>NUCLEOTIDE SEQUENCE</scope>
    <source>
        <strain evidence="2">CBS 538.74</strain>
    </source>
</reference>
<feature type="chain" id="PRO_5042992307" evidence="1">
    <location>
        <begin position="21"/>
        <end position="77"/>
    </location>
</feature>
<organism evidence="2 3">
    <name type="scientific">Chaetomidium leptoderma</name>
    <dbReference type="NCBI Taxonomy" id="669021"/>
    <lineage>
        <taxon>Eukaryota</taxon>
        <taxon>Fungi</taxon>
        <taxon>Dikarya</taxon>
        <taxon>Ascomycota</taxon>
        <taxon>Pezizomycotina</taxon>
        <taxon>Sordariomycetes</taxon>
        <taxon>Sordariomycetidae</taxon>
        <taxon>Sordariales</taxon>
        <taxon>Chaetomiaceae</taxon>
        <taxon>Chaetomidium</taxon>
    </lineage>
</organism>
<sequence>MLFKQSILAALMASASLVLALPVLDVVDLSVRDEEYGTEYKRAPVETFVCKRDKNQSLSCLRKKSDDGADQSKTANV</sequence>
<protein>
    <submittedName>
        <fullName evidence="2">Uncharacterized protein</fullName>
    </submittedName>
</protein>
<accession>A0AAN6VW08</accession>